<dbReference type="PANTHER" id="PTHR34203:SF15">
    <property type="entry name" value="SLL1173 PROTEIN"/>
    <property type="match status" value="1"/>
</dbReference>
<dbReference type="InterPro" id="IPR029063">
    <property type="entry name" value="SAM-dependent_MTases_sf"/>
</dbReference>
<dbReference type="Gene3D" id="3.40.50.150">
    <property type="entry name" value="Vaccinia Virus protein VP39"/>
    <property type="match status" value="2"/>
</dbReference>
<dbReference type="InterPro" id="IPR006342">
    <property type="entry name" value="FkbM_mtfrase"/>
</dbReference>
<accession>A0AAE3GZK8</accession>
<organism evidence="2 3">
    <name type="scientific">Lacihabitans soyangensis</name>
    <dbReference type="NCBI Taxonomy" id="869394"/>
    <lineage>
        <taxon>Bacteria</taxon>
        <taxon>Pseudomonadati</taxon>
        <taxon>Bacteroidota</taxon>
        <taxon>Cytophagia</taxon>
        <taxon>Cytophagales</taxon>
        <taxon>Leadbetterellaceae</taxon>
        <taxon>Lacihabitans</taxon>
    </lineage>
</organism>
<protein>
    <submittedName>
        <fullName evidence="2">FkbM family methyltransferase</fullName>
    </submittedName>
</protein>
<keyword evidence="2" id="KW-0808">Transferase</keyword>
<dbReference type="RefSeq" id="WP_255035969.1">
    <property type="nucleotide sequence ID" value="NZ_RJUF01000007.1"/>
</dbReference>
<proteinExistence type="predicted"/>
<feature type="domain" description="Methyltransferase FkbM" evidence="1">
    <location>
        <begin position="134"/>
        <end position="254"/>
    </location>
</feature>
<reference evidence="2 3" key="1">
    <citation type="submission" date="2018-11" db="EMBL/GenBank/DDBJ databases">
        <title>Novel bacteria species description.</title>
        <authorList>
            <person name="Han J.-H."/>
        </authorList>
    </citation>
    <scope>NUCLEOTIDE SEQUENCE [LARGE SCALE GENOMIC DNA]</scope>
    <source>
        <strain evidence="2 3">KCTC23259</strain>
    </source>
</reference>
<evidence type="ECO:0000259" key="1">
    <source>
        <dbReference type="Pfam" id="PF05050"/>
    </source>
</evidence>
<dbReference type="InterPro" id="IPR052514">
    <property type="entry name" value="SAM-dependent_MTase"/>
</dbReference>
<dbReference type="EMBL" id="RJUF01000007">
    <property type="protein sequence ID" value="MCP9762214.1"/>
    <property type="molecule type" value="Genomic_DNA"/>
</dbReference>
<dbReference type="GO" id="GO:0008168">
    <property type="term" value="F:methyltransferase activity"/>
    <property type="evidence" value="ECO:0007669"/>
    <property type="project" value="UniProtKB-KW"/>
</dbReference>
<dbReference type="GO" id="GO:0032259">
    <property type="term" value="P:methylation"/>
    <property type="evidence" value="ECO:0007669"/>
    <property type="project" value="UniProtKB-KW"/>
</dbReference>
<gene>
    <name evidence="2" type="ORF">EGI31_04550</name>
</gene>
<evidence type="ECO:0000313" key="3">
    <source>
        <dbReference type="Proteomes" id="UP001204144"/>
    </source>
</evidence>
<dbReference type="Pfam" id="PF05050">
    <property type="entry name" value="Methyltransf_21"/>
    <property type="match status" value="1"/>
</dbReference>
<keyword evidence="2" id="KW-0489">Methyltransferase</keyword>
<dbReference type="Proteomes" id="UP001204144">
    <property type="component" value="Unassembled WGS sequence"/>
</dbReference>
<evidence type="ECO:0000313" key="2">
    <source>
        <dbReference type="EMBL" id="MCP9762214.1"/>
    </source>
</evidence>
<dbReference type="SUPFAM" id="SSF53335">
    <property type="entry name" value="S-adenosyl-L-methionine-dependent methyltransferases"/>
    <property type="match status" value="1"/>
</dbReference>
<name>A0AAE3GZK8_9BACT</name>
<comment type="caution">
    <text evidence="2">The sequence shown here is derived from an EMBL/GenBank/DDBJ whole genome shotgun (WGS) entry which is preliminary data.</text>
</comment>
<sequence>MKIPIYKKLIPRSIRLEILKNQIVKNLESRDLNLEEKEVLAFLKSNPLHIFPYAFPEKYKPSDIKIEKDEEKGLLFTLWEGKKLYYKNGHQVKKAQTYFNSLLLEQDSDSPHRYLTEDFDVKEGNVIVDVGAAEGNFSLSVIEKASQVYLFEVEKDWIKALEATFEPWKEKVQIVQKYVSDIDNEQCIKLDTFFAENQRVNFIKADVEGAEAQVIDGANDLIKRQKDLRIAVCTYHRQSDAKELDELLKTKGFKNHFSDKYMIFHYGSSNVVEPPFLRKAVLRAVK</sequence>
<dbReference type="PANTHER" id="PTHR34203">
    <property type="entry name" value="METHYLTRANSFERASE, FKBM FAMILY PROTEIN"/>
    <property type="match status" value="1"/>
</dbReference>
<dbReference type="AlphaFoldDB" id="A0AAE3GZK8"/>
<keyword evidence="3" id="KW-1185">Reference proteome</keyword>